<sequence>MRRRLFGLFYSTPAVPLSSNVLGKAAFERLVTGDFIDAVTVHPRGLVNRAAGPVQLDNTLRELAQRICAKPAHVVALGKDLFYRQAEMGVDASLTG</sequence>
<keyword evidence="2" id="KW-0443">Lipid metabolism</keyword>
<dbReference type="PANTHER" id="PTHR43602">
    <property type="match status" value="1"/>
</dbReference>
<protein>
    <submittedName>
        <fullName evidence="3">Methylglutaconyl-CoA hydratase</fullName>
        <ecNumber evidence="3">4.2.1.18</ecNumber>
    </submittedName>
</protein>
<keyword evidence="1" id="KW-0276">Fatty acid metabolism</keyword>
<dbReference type="PANTHER" id="PTHR43602:SF1">
    <property type="entry name" value="ENOYL-COA HYDRATASE DOMAIN-CONTAINING PROTEIN 3, MITOCHONDRIAL"/>
    <property type="match status" value="1"/>
</dbReference>
<dbReference type="EC" id="4.2.1.18" evidence="3"/>
<dbReference type="eggNOG" id="COG1024">
    <property type="taxonomic scope" value="Bacteria"/>
</dbReference>
<dbReference type="GO" id="GO:0006631">
    <property type="term" value="P:fatty acid metabolic process"/>
    <property type="evidence" value="ECO:0007669"/>
    <property type="project" value="UniProtKB-KW"/>
</dbReference>
<organism evidence="3 4">
    <name type="scientific">Mycetohabitans rhizoxinica (strain DSM 19002 / CIP 109453 / HKI 454)</name>
    <name type="common">Paraburkholderia rhizoxinica</name>
    <dbReference type="NCBI Taxonomy" id="882378"/>
    <lineage>
        <taxon>Bacteria</taxon>
        <taxon>Pseudomonadati</taxon>
        <taxon>Pseudomonadota</taxon>
        <taxon>Betaproteobacteria</taxon>
        <taxon>Burkholderiales</taxon>
        <taxon>Burkholderiaceae</taxon>
        <taxon>Mycetohabitans</taxon>
    </lineage>
</organism>
<dbReference type="InterPro" id="IPR029045">
    <property type="entry name" value="ClpP/crotonase-like_dom_sf"/>
</dbReference>
<dbReference type="HOGENOM" id="CLU_2354438_0_0_4"/>
<keyword evidence="3" id="KW-0614">Plasmid</keyword>
<dbReference type="EMBL" id="FR687360">
    <property type="protein sequence ID" value="CBW76542.1"/>
    <property type="molecule type" value="Genomic_DNA"/>
</dbReference>
<evidence type="ECO:0000313" key="3">
    <source>
        <dbReference type="EMBL" id="CBW76542.1"/>
    </source>
</evidence>
<dbReference type="GO" id="GO:0004490">
    <property type="term" value="F:methylglutaconyl-CoA hydratase activity"/>
    <property type="evidence" value="ECO:0007669"/>
    <property type="project" value="UniProtKB-EC"/>
</dbReference>
<dbReference type="AlphaFoldDB" id="E5ATW8"/>
<evidence type="ECO:0000313" key="4">
    <source>
        <dbReference type="Proteomes" id="UP000007437"/>
    </source>
</evidence>
<proteinExistence type="predicted"/>
<dbReference type="Proteomes" id="UP000007437">
    <property type="component" value="Plasmid pBRH01"/>
</dbReference>
<name>E5ATW8_MYCRK</name>
<keyword evidence="3" id="KW-0456">Lyase</keyword>
<geneLocation type="plasmid" evidence="3 4">
    <name>pBRH01</name>
</geneLocation>
<evidence type="ECO:0000256" key="2">
    <source>
        <dbReference type="ARBA" id="ARBA00023098"/>
    </source>
</evidence>
<dbReference type="SUPFAM" id="SSF52096">
    <property type="entry name" value="ClpP/crotonase"/>
    <property type="match status" value="1"/>
</dbReference>
<gene>
    <name evidence="3" type="ordered locus">RBRH_00460</name>
</gene>
<dbReference type="KEGG" id="brh:RBRH_00460"/>
<reference evidence="3 4" key="1">
    <citation type="journal article" date="2011" name="J. Bacteriol.">
        <title>Complete genome sequence of Burkholderia rhizoxinica, an endosymbiont of Rhizopus microsporus.</title>
        <authorList>
            <person name="Lackner G."/>
            <person name="Moebius N."/>
            <person name="Partida-Martinez L."/>
            <person name="Hertweck C."/>
        </authorList>
    </citation>
    <scope>NUCLEOTIDE SEQUENCE [LARGE SCALE GENOMIC DNA]</scope>
    <source>
        <strain evidence="4">DSM 19002 / CIP 109453 / HKI 454</strain>
        <plasmid evidence="3 4">pBRH01</plasmid>
    </source>
</reference>
<dbReference type="Gene3D" id="3.90.226.10">
    <property type="entry name" value="2-enoyl-CoA Hydratase, Chain A, domain 1"/>
    <property type="match status" value="1"/>
</dbReference>
<accession>E5ATW8</accession>
<evidence type="ECO:0000256" key="1">
    <source>
        <dbReference type="ARBA" id="ARBA00022832"/>
    </source>
</evidence>
<dbReference type="InterPro" id="IPR052377">
    <property type="entry name" value="Mitochondrial_ECH-domain"/>
</dbReference>